<evidence type="ECO:0000256" key="9">
    <source>
        <dbReference type="SAM" id="Phobius"/>
    </source>
</evidence>
<evidence type="ECO:0008006" key="14">
    <source>
        <dbReference type="Google" id="ProtNLM"/>
    </source>
</evidence>
<keyword evidence="5" id="KW-0732">Signal</keyword>
<keyword evidence="4" id="KW-0479">Metal-binding</keyword>
<gene>
    <name evidence="12" type="ORF">DT076_16190</name>
</gene>
<dbReference type="RefSeq" id="WP_114127738.1">
    <property type="nucleotide sequence ID" value="NZ_QOUI01000011.1"/>
</dbReference>
<dbReference type="GO" id="GO:0042597">
    <property type="term" value="C:periplasmic space"/>
    <property type="evidence" value="ECO:0007669"/>
    <property type="project" value="InterPro"/>
</dbReference>
<dbReference type="InterPro" id="IPR008457">
    <property type="entry name" value="Cu-R_CopD_dom"/>
</dbReference>
<dbReference type="Proteomes" id="UP000252770">
    <property type="component" value="Unassembled WGS sequence"/>
</dbReference>
<evidence type="ECO:0000313" key="13">
    <source>
        <dbReference type="Proteomes" id="UP000252770"/>
    </source>
</evidence>
<dbReference type="GO" id="GO:0046688">
    <property type="term" value="P:response to copper ion"/>
    <property type="evidence" value="ECO:0007669"/>
    <property type="project" value="InterPro"/>
</dbReference>
<evidence type="ECO:0000259" key="10">
    <source>
        <dbReference type="Pfam" id="PF04234"/>
    </source>
</evidence>
<dbReference type="GO" id="GO:0006825">
    <property type="term" value="P:copper ion transport"/>
    <property type="evidence" value="ECO:0007669"/>
    <property type="project" value="InterPro"/>
</dbReference>
<comment type="subcellular location">
    <subcellularLocation>
        <location evidence="1">Cell membrane</location>
        <topology evidence="1">Multi-pass membrane protein</topology>
    </subcellularLocation>
</comment>
<feature type="transmembrane region" description="Helical" evidence="9">
    <location>
        <begin position="323"/>
        <end position="348"/>
    </location>
</feature>
<evidence type="ECO:0000256" key="3">
    <source>
        <dbReference type="ARBA" id="ARBA00022692"/>
    </source>
</evidence>
<feature type="domain" description="CopC" evidence="10">
    <location>
        <begin position="40"/>
        <end position="132"/>
    </location>
</feature>
<keyword evidence="13" id="KW-1185">Reference proteome</keyword>
<evidence type="ECO:0000256" key="2">
    <source>
        <dbReference type="ARBA" id="ARBA00022475"/>
    </source>
</evidence>
<dbReference type="InterPro" id="IPR006311">
    <property type="entry name" value="TAT_signal"/>
</dbReference>
<keyword evidence="2" id="KW-1003">Cell membrane</keyword>
<feature type="transmembrane region" description="Helical" evidence="9">
    <location>
        <begin position="191"/>
        <end position="211"/>
    </location>
</feature>
<feature type="domain" description="Copper resistance protein D" evidence="11">
    <location>
        <begin position="323"/>
        <end position="423"/>
    </location>
</feature>
<feature type="transmembrane region" description="Helical" evidence="9">
    <location>
        <begin position="231"/>
        <end position="249"/>
    </location>
</feature>
<dbReference type="InterPro" id="IPR014755">
    <property type="entry name" value="Cu-Rt/internalin_Ig-like"/>
</dbReference>
<keyword evidence="7" id="KW-0186">Copper</keyword>
<evidence type="ECO:0000256" key="6">
    <source>
        <dbReference type="ARBA" id="ARBA00022989"/>
    </source>
</evidence>
<feature type="transmembrane region" description="Helical" evidence="9">
    <location>
        <begin position="261"/>
        <end position="279"/>
    </location>
</feature>
<evidence type="ECO:0000256" key="8">
    <source>
        <dbReference type="ARBA" id="ARBA00023136"/>
    </source>
</evidence>
<proteinExistence type="predicted"/>
<comment type="caution">
    <text evidence="12">The sequence shown here is derived from an EMBL/GenBank/DDBJ whole genome shotgun (WGS) entry which is preliminary data.</text>
</comment>
<dbReference type="GO" id="GO:0005507">
    <property type="term" value="F:copper ion binding"/>
    <property type="evidence" value="ECO:0007669"/>
    <property type="project" value="InterPro"/>
</dbReference>
<feature type="transmembrane region" description="Helical" evidence="9">
    <location>
        <begin position="160"/>
        <end position="179"/>
    </location>
</feature>
<evidence type="ECO:0000256" key="1">
    <source>
        <dbReference type="ARBA" id="ARBA00004651"/>
    </source>
</evidence>
<protein>
    <recommendedName>
        <fullName evidence="14">Copper resistance protein CopC</fullName>
    </recommendedName>
</protein>
<dbReference type="Gene3D" id="2.60.40.1220">
    <property type="match status" value="1"/>
</dbReference>
<reference evidence="12 13" key="1">
    <citation type="submission" date="2018-07" db="EMBL/GenBank/DDBJ databases">
        <title>Desertimonas flava gen. nov. sp. nov.</title>
        <authorList>
            <person name="Liu S."/>
        </authorList>
    </citation>
    <scope>NUCLEOTIDE SEQUENCE [LARGE SCALE GENOMIC DNA]</scope>
    <source>
        <strain evidence="12 13">16Sb5-5</strain>
    </source>
</reference>
<evidence type="ECO:0000256" key="7">
    <source>
        <dbReference type="ARBA" id="ARBA00023008"/>
    </source>
</evidence>
<organism evidence="12 13">
    <name type="scientific">Desertihabitans brevis</name>
    <dbReference type="NCBI Taxonomy" id="2268447"/>
    <lineage>
        <taxon>Bacteria</taxon>
        <taxon>Bacillati</taxon>
        <taxon>Actinomycetota</taxon>
        <taxon>Actinomycetes</taxon>
        <taxon>Propionibacteriales</taxon>
        <taxon>Propionibacteriaceae</taxon>
        <taxon>Desertihabitans</taxon>
    </lineage>
</organism>
<dbReference type="InterPro" id="IPR014756">
    <property type="entry name" value="Ig_E-set"/>
</dbReference>
<dbReference type="Pfam" id="PF04234">
    <property type="entry name" value="CopC"/>
    <property type="match status" value="1"/>
</dbReference>
<feature type="transmembrane region" description="Helical" evidence="9">
    <location>
        <begin position="360"/>
        <end position="382"/>
    </location>
</feature>
<dbReference type="PANTHER" id="PTHR34820">
    <property type="entry name" value="INNER MEMBRANE PROTEIN YEBZ"/>
    <property type="match status" value="1"/>
</dbReference>
<dbReference type="PROSITE" id="PS51318">
    <property type="entry name" value="TAT"/>
    <property type="match status" value="1"/>
</dbReference>
<feature type="transmembrane region" description="Helical" evidence="9">
    <location>
        <begin position="291"/>
        <end position="311"/>
    </location>
</feature>
<dbReference type="InterPro" id="IPR007348">
    <property type="entry name" value="CopC_dom"/>
</dbReference>
<dbReference type="SUPFAM" id="SSF81296">
    <property type="entry name" value="E set domains"/>
    <property type="match status" value="1"/>
</dbReference>
<evidence type="ECO:0000313" key="12">
    <source>
        <dbReference type="EMBL" id="RCK68451.1"/>
    </source>
</evidence>
<dbReference type="AlphaFoldDB" id="A0A367YTZ3"/>
<keyword evidence="3 9" id="KW-0812">Transmembrane</keyword>
<evidence type="ECO:0000256" key="5">
    <source>
        <dbReference type="ARBA" id="ARBA00022729"/>
    </source>
</evidence>
<keyword evidence="8 9" id="KW-0472">Membrane</keyword>
<dbReference type="EMBL" id="QOUI01000011">
    <property type="protein sequence ID" value="RCK68451.1"/>
    <property type="molecule type" value="Genomic_DNA"/>
</dbReference>
<dbReference type="PANTHER" id="PTHR34820:SF4">
    <property type="entry name" value="INNER MEMBRANE PROTEIN YEBZ"/>
    <property type="match status" value="1"/>
</dbReference>
<sequence length="549" mass="55704">MNARRRRAAAARRAALRWLVAVLLGLVALVAVPAVPASAHASLLSSDPAPGTVLATAPSDVRLVFDEPVTPAVEGVRLVGVDGSTVVLGARAVDGTVVVTLPTGLAEGSWLLSWRVVSADAHPVSGVLGFAVGAPSPEAPPVPAEDGAPVAELLLTGARALTYGGVLALVGLVLVRTLVLRESRPGRAVPLAALVAGAGAVLAVPLEWLAVQAADPAALLGGGLLDAASGASGVAAALTVAGAVLGVVGSRSGGPAGWVRWPGIALAVTSLAVVGHTRTYQPTWLVVAADLAHVLAGALWSGGLLALLLWWRSERGPSDVLTVVSRFSTAAAVSVLVLAATGTTMAVLVLERWSGVLQTAYGRALVVKLALVAAVLAIAGWNRLVLVPRLRRGEAPEVAPRLRRSMVDEVALLAAVAVFTGVLTSASPVPDDHGGHGSPTVAVAPAPQRLDLGEVEAEVLLSPARRGPNEVAVELRDDAGPVEVEQPPTVSLTLPGQVGPLQTRLEPTGTPGEYRGPVDVPLAGRWDLAVAVRLDRFTEPVGVVAVDVG</sequence>
<dbReference type="InterPro" id="IPR032694">
    <property type="entry name" value="CopC/D"/>
</dbReference>
<name>A0A367YTZ3_9ACTN</name>
<accession>A0A367YTZ3</accession>
<keyword evidence="6 9" id="KW-1133">Transmembrane helix</keyword>
<evidence type="ECO:0000259" key="11">
    <source>
        <dbReference type="Pfam" id="PF05425"/>
    </source>
</evidence>
<dbReference type="Pfam" id="PF05425">
    <property type="entry name" value="CopD"/>
    <property type="match status" value="1"/>
</dbReference>
<dbReference type="GO" id="GO:0005886">
    <property type="term" value="C:plasma membrane"/>
    <property type="evidence" value="ECO:0007669"/>
    <property type="project" value="UniProtKB-SubCell"/>
</dbReference>
<evidence type="ECO:0000256" key="4">
    <source>
        <dbReference type="ARBA" id="ARBA00022723"/>
    </source>
</evidence>